<organism evidence="1 2">
    <name type="scientific">Mytilus coruscus</name>
    <name type="common">Sea mussel</name>
    <dbReference type="NCBI Taxonomy" id="42192"/>
    <lineage>
        <taxon>Eukaryota</taxon>
        <taxon>Metazoa</taxon>
        <taxon>Spiralia</taxon>
        <taxon>Lophotrochozoa</taxon>
        <taxon>Mollusca</taxon>
        <taxon>Bivalvia</taxon>
        <taxon>Autobranchia</taxon>
        <taxon>Pteriomorphia</taxon>
        <taxon>Mytilida</taxon>
        <taxon>Mytiloidea</taxon>
        <taxon>Mytilidae</taxon>
        <taxon>Mytilinae</taxon>
        <taxon>Mytilus</taxon>
    </lineage>
</organism>
<dbReference type="AlphaFoldDB" id="A0A6J8DF79"/>
<gene>
    <name evidence="1" type="ORF">MCOR_40243</name>
</gene>
<evidence type="ECO:0000313" key="2">
    <source>
        <dbReference type="Proteomes" id="UP000507470"/>
    </source>
</evidence>
<dbReference type="EMBL" id="CACVKT020007264">
    <property type="protein sequence ID" value="CAC5406695.1"/>
    <property type="molecule type" value="Genomic_DNA"/>
</dbReference>
<reference evidence="1 2" key="1">
    <citation type="submission" date="2020-06" db="EMBL/GenBank/DDBJ databases">
        <authorList>
            <person name="Li R."/>
            <person name="Bekaert M."/>
        </authorList>
    </citation>
    <scope>NUCLEOTIDE SEQUENCE [LARGE SCALE GENOMIC DNA]</scope>
    <source>
        <strain evidence="2">wild</strain>
    </source>
</reference>
<proteinExistence type="predicted"/>
<accession>A0A6J8DF79</accession>
<dbReference type="InterPro" id="IPR001969">
    <property type="entry name" value="Aspartic_peptidase_AS"/>
</dbReference>
<dbReference type="PROSITE" id="PS00141">
    <property type="entry name" value="ASP_PROTEASE"/>
    <property type="match status" value="1"/>
</dbReference>
<sequence length="187" mass="20778">MNPPEVRGNRNFGNSSVATSVLNDVVISNVVKENVISCELNPKFCVAKIRGLVNENSVLMLVDTGSTVSIVNDCFVNRRDVSKVNNVCITLASGDKIDILGKYTSSDDYKTELVTRLQEAFTLAKDNLQAAQRKQKEQYDLKSDVINYAIGDKIWVFNPSTKPGLSTKLLHNWHGPYVIIDKLSDEL</sequence>
<evidence type="ECO:0008006" key="3">
    <source>
        <dbReference type="Google" id="ProtNLM"/>
    </source>
</evidence>
<protein>
    <recommendedName>
        <fullName evidence="3">Peptidase A2 domain-containing protein</fullName>
    </recommendedName>
</protein>
<dbReference type="Proteomes" id="UP000507470">
    <property type="component" value="Unassembled WGS sequence"/>
</dbReference>
<dbReference type="GO" id="GO:0006508">
    <property type="term" value="P:proteolysis"/>
    <property type="evidence" value="ECO:0007669"/>
    <property type="project" value="InterPro"/>
</dbReference>
<dbReference type="OrthoDB" id="6768976at2759"/>
<dbReference type="GO" id="GO:0004190">
    <property type="term" value="F:aspartic-type endopeptidase activity"/>
    <property type="evidence" value="ECO:0007669"/>
    <property type="project" value="InterPro"/>
</dbReference>
<evidence type="ECO:0000313" key="1">
    <source>
        <dbReference type="EMBL" id="CAC5406695.1"/>
    </source>
</evidence>
<name>A0A6J8DF79_MYTCO</name>
<keyword evidence="2" id="KW-1185">Reference proteome</keyword>